<name>A0A388MD99_CHABU</name>
<feature type="region of interest" description="Disordered" evidence="1">
    <location>
        <begin position="179"/>
        <end position="198"/>
    </location>
</feature>
<feature type="compositionally biased region" description="Low complexity" evidence="1">
    <location>
        <begin position="134"/>
        <end position="144"/>
    </location>
</feature>
<evidence type="ECO:0000313" key="2">
    <source>
        <dbReference type="EMBL" id="GBG92537.1"/>
    </source>
</evidence>
<comment type="caution">
    <text evidence="2">The sequence shown here is derived from an EMBL/GenBank/DDBJ whole genome shotgun (WGS) entry which is preliminary data.</text>
</comment>
<feature type="compositionally biased region" description="Basic and acidic residues" evidence="1">
    <location>
        <begin position="57"/>
        <end position="67"/>
    </location>
</feature>
<feature type="region of interest" description="Disordered" evidence="1">
    <location>
        <begin position="47"/>
        <end position="149"/>
    </location>
</feature>
<dbReference type="Proteomes" id="UP000265515">
    <property type="component" value="Unassembled WGS sequence"/>
</dbReference>
<feature type="compositionally biased region" description="Low complexity" evidence="1">
    <location>
        <begin position="89"/>
        <end position="125"/>
    </location>
</feature>
<accession>A0A388MD99</accession>
<protein>
    <submittedName>
        <fullName evidence="2">Uncharacterized protein</fullName>
    </submittedName>
</protein>
<gene>
    <name evidence="2" type="ORF">CBR_g55872</name>
</gene>
<proteinExistence type="predicted"/>
<feature type="compositionally biased region" description="Low complexity" evidence="1">
    <location>
        <begin position="179"/>
        <end position="188"/>
    </location>
</feature>
<dbReference type="AlphaFoldDB" id="A0A388MD99"/>
<reference evidence="2 3" key="1">
    <citation type="journal article" date="2018" name="Cell">
        <title>The Chara Genome: Secondary Complexity and Implications for Plant Terrestrialization.</title>
        <authorList>
            <person name="Nishiyama T."/>
            <person name="Sakayama H."/>
            <person name="Vries J.D."/>
            <person name="Buschmann H."/>
            <person name="Saint-Marcoux D."/>
            <person name="Ullrich K.K."/>
            <person name="Haas F.B."/>
            <person name="Vanderstraeten L."/>
            <person name="Becker D."/>
            <person name="Lang D."/>
            <person name="Vosolsobe S."/>
            <person name="Rombauts S."/>
            <person name="Wilhelmsson P.K.I."/>
            <person name="Janitza P."/>
            <person name="Kern R."/>
            <person name="Heyl A."/>
            <person name="Rumpler F."/>
            <person name="Villalobos L.I.A.C."/>
            <person name="Clay J.M."/>
            <person name="Skokan R."/>
            <person name="Toyoda A."/>
            <person name="Suzuki Y."/>
            <person name="Kagoshima H."/>
            <person name="Schijlen E."/>
            <person name="Tajeshwar N."/>
            <person name="Catarino B."/>
            <person name="Hetherington A.J."/>
            <person name="Saltykova A."/>
            <person name="Bonnot C."/>
            <person name="Breuninger H."/>
            <person name="Symeonidi A."/>
            <person name="Radhakrishnan G.V."/>
            <person name="Van Nieuwerburgh F."/>
            <person name="Deforce D."/>
            <person name="Chang C."/>
            <person name="Karol K.G."/>
            <person name="Hedrich R."/>
            <person name="Ulvskov P."/>
            <person name="Glockner G."/>
            <person name="Delwiche C.F."/>
            <person name="Petrasek J."/>
            <person name="Van de Peer Y."/>
            <person name="Friml J."/>
            <person name="Beilby M."/>
            <person name="Dolan L."/>
            <person name="Kohara Y."/>
            <person name="Sugano S."/>
            <person name="Fujiyama A."/>
            <person name="Delaux P.-M."/>
            <person name="Quint M."/>
            <person name="TheiBen G."/>
            <person name="Hagemann M."/>
            <person name="Harholt J."/>
            <person name="Dunand C."/>
            <person name="Zachgo S."/>
            <person name="Langdale J."/>
            <person name="Maumus F."/>
            <person name="Straeten D.V.D."/>
            <person name="Gould S.B."/>
            <person name="Rensing S.A."/>
        </authorList>
    </citation>
    <scope>NUCLEOTIDE SEQUENCE [LARGE SCALE GENOMIC DNA]</scope>
    <source>
        <strain evidence="2 3">S276</strain>
    </source>
</reference>
<sequence length="255" mass="28215">MQDIMWELKERPDSWLKANIHWRRADDRMSVRKALFITGHNLRNQLETRQGTGKMGDNADKGDKGDWVEGGSDVGEDNYSDNSDKSKDNNNNNNNNFRNINIKDNNNDNNNNNSNNNNNNNNGDDGSNDHDSSRANNNNNNDSSGAKSDVRASEIIINMMGEMSCADVGGTGADNNNNNYNYNNNNNDDNNDVHGSSGAKSSVCASEIIISMMREMSQAVVMGIGVDTKKWFTIFPPSNLDMGLILGDWQRIGIG</sequence>
<organism evidence="2 3">
    <name type="scientific">Chara braunii</name>
    <name type="common">Braun's stonewort</name>
    <dbReference type="NCBI Taxonomy" id="69332"/>
    <lineage>
        <taxon>Eukaryota</taxon>
        <taxon>Viridiplantae</taxon>
        <taxon>Streptophyta</taxon>
        <taxon>Charophyceae</taxon>
        <taxon>Charales</taxon>
        <taxon>Characeae</taxon>
        <taxon>Chara</taxon>
    </lineage>
</organism>
<evidence type="ECO:0000256" key="1">
    <source>
        <dbReference type="SAM" id="MobiDB-lite"/>
    </source>
</evidence>
<dbReference type="EMBL" id="BFEA01001077">
    <property type="protein sequence ID" value="GBG92537.1"/>
    <property type="molecule type" value="Genomic_DNA"/>
</dbReference>
<dbReference type="Gramene" id="GBG92537">
    <property type="protein sequence ID" value="GBG92537"/>
    <property type="gene ID" value="CBR_g55872"/>
</dbReference>
<evidence type="ECO:0000313" key="3">
    <source>
        <dbReference type="Proteomes" id="UP000265515"/>
    </source>
</evidence>
<keyword evidence="3" id="KW-1185">Reference proteome</keyword>